<dbReference type="SUPFAM" id="SSF53474">
    <property type="entry name" value="alpha/beta-Hydrolases"/>
    <property type="match status" value="1"/>
</dbReference>
<reference evidence="3 4" key="1">
    <citation type="submission" date="2024-03" db="EMBL/GenBank/DDBJ databases">
        <title>Human intestinal bacterial collection.</title>
        <authorList>
            <person name="Pauvert C."/>
            <person name="Hitch T.C.A."/>
            <person name="Clavel T."/>
        </authorList>
    </citation>
    <scope>NUCLEOTIDE SEQUENCE [LARGE SCALE GENOMIC DNA]</scope>
    <source>
        <strain evidence="3 4">CLA-AP-H18</strain>
    </source>
</reference>
<evidence type="ECO:0000256" key="1">
    <source>
        <dbReference type="SAM" id="Phobius"/>
    </source>
</evidence>
<name>A0ABV1HTW9_9FIRM</name>
<dbReference type="Proteomes" id="UP001478133">
    <property type="component" value="Unassembled WGS sequence"/>
</dbReference>
<sequence>MNKILKFDKLKLFFYFLASVFTANCYLLIKSGQFSFIMVAIVTFLYSNIMPLIGSTVHTKRLKLCDHGRICLTTFAYSCLVSVIYHIVFMIWMIPNVASWTDFLYSVLVCVVTLSILFWNGIINVYLFSIQLGIKHRVIGILCGLIPIANLFALGKIVKVVKDEVVTEENKYLLNESRKDKEICRTKYPILFVHGVFFRDFKNFNYWGRIPNELEKNGCKVYYGNHQSALSVKDSAKELAERIRTIVAETNCKKVNIIAHSKGGLDVRYAIAKENIGEMVASLTTINTPHKGCEFADYLLTKVPKSIQNKIATTYNTSLRQLGDKNPDFMASVNDLTASGVKAINEDIGEEHLDNIYCQSFGSILNKATSGKFPLNLSYHLVKYFDGKNDGLVSIKSFPWGENYTLLTVKGNRGISHGDMIDLNRENIKGFDVREFYVQLVSDLKNRNL</sequence>
<accession>A0ABV1HTW9</accession>
<evidence type="ECO:0000313" key="3">
    <source>
        <dbReference type="EMBL" id="MEQ2565766.1"/>
    </source>
</evidence>
<evidence type="ECO:0000313" key="4">
    <source>
        <dbReference type="Proteomes" id="UP001478133"/>
    </source>
</evidence>
<keyword evidence="3" id="KW-0378">Hydrolase</keyword>
<feature type="transmembrane region" description="Helical" evidence="1">
    <location>
        <begin position="70"/>
        <end position="92"/>
    </location>
</feature>
<keyword evidence="4" id="KW-1185">Reference proteome</keyword>
<feature type="transmembrane region" description="Helical" evidence="1">
    <location>
        <begin position="104"/>
        <end position="127"/>
    </location>
</feature>
<keyword evidence="1" id="KW-0812">Transmembrane</keyword>
<feature type="transmembrane region" description="Helical" evidence="1">
    <location>
        <begin position="12"/>
        <end position="29"/>
    </location>
</feature>
<protein>
    <submittedName>
        <fullName evidence="3">Alpha/beta fold hydrolase</fullName>
    </submittedName>
</protein>
<evidence type="ECO:0000259" key="2">
    <source>
        <dbReference type="Pfam" id="PF00561"/>
    </source>
</evidence>
<dbReference type="Gene3D" id="3.40.50.1820">
    <property type="entry name" value="alpha/beta hydrolase"/>
    <property type="match status" value="1"/>
</dbReference>
<dbReference type="RefSeq" id="WP_248004714.1">
    <property type="nucleotide sequence ID" value="NZ_JBBMEY010000018.1"/>
</dbReference>
<dbReference type="InterPro" id="IPR000073">
    <property type="entry name" value="AB_hydrolase_1"/>
</dbReference>
<organism evidence="3 4">
    <name type="scientific">Ruminococcoides intestinihominis</name>
    <dbReference type="NCBI Taxonomy" id="3133161"/>
    <lineage>
        <taxon>Bacteria</taxon>
        <taxon>Bacillati</taxon>
        <taxon>Bacillota</taxon>
        <taxon>Clostridia</taxon>
        <taxon>Eubacteriales</taxon>
        <taxon>Oscillospiraceae</taxon>
        <taxon>Ruminococcoides</taxon>
    </lineage>
</organism>
<feature type="domain" description="AB hydrolase-1" evidence="2">
    <location>
        <begin position="188"/>
        <end position="325"/>
    </location>
</feature>
<keyword evidence="1" id="KW-1133">Transmembrane helix</keyword>
<feature type="transmembrane region" description="Helical" evidence="1">
    <location>
        <begin position="35"/>
        <end position="58"/>
    </location>
</feature>
<feature type="transmembrane region" description="Helical" evidence="1">
    <location>
        <begin position="139"/>
        <end position="158"/>
    </location>
</feature>
<keyword evidence="1" id="KW-0472">Membrane</keyword>
<comment type="caution">
    <text evidence="3">The sequence shown here is derived from an EMBL/GenBank/DDBJ whole genome shotgun (WGS) entry which is preliminary data.</text>
</comment>
<dbReference type="InterPro" id="IPR029058">
    <property type="entry name" value="AB_hydrolase_fold"/>
</dbReference>
<dbReference type="Pfam" id="PF00561">
    <property type="entry name" value="Abhydrolase_1"/>
    <property type="match status" value="1"/>
</dbReference>
<gene>
    <name evidence="3" type="ORF">ABFO16_05895</name>
</gene>
<proteinExistence type="predicted"/>
<dbReference type="GO" id="GO:0016787">
    <property type="term" value="F:hydrolase activity"/>
    <property type="evidence" value="ECO:0007669"/>
    <property type="project" value="UniProtKB-KW"/>
</dbReference>
<dbReference type="EMBL" id="JBBMFI010000017">
    <property type="protein sequence ID" value="MEQ2565766.1"/>
    <property type="molecule type" value="Genomic_DNA"/>
</dbReference>